<reference evidence="2 3" key="1">
    <citation type="journal article" date="2016" name="Mol. Biol. Evol.">
        <title>Comparative Genomics of Early-Diverging Mushroom-Forming Fungi Provides Insights into the Origins of Lignocellulose Decay Capabilities.</title>
        <authorList>
            <person name="Nagy L.G."/>
            <person name="Riley R."/>
            <person name="Tritt A."/>
            <person name="Adam C."/>
            <person name="Daum C."/>
            <person name="Floudas D."/>
            <person name="Sun H."/>
            <person name="Yadav J.S."/>
            <person name="Pangilinan J."/>
            <person name="Larsson K.H."/>
            <person name="Matsuura K."/>
            <person name="Barry K."/>
            <person name="Labutti K."/>
            <person name="Kuo R."/>
            <person name="Ohm R.A."/>
            <person name="Bhattacharya S.S."/>
            <person name="Shirouzu T."/>
            <person name="Yoshinaga Y."/>
            <person name="Martin F.M."/>
            <person name="Grigoriev I.V."/>
            <person name="Hibbett D.S."/>
        </authorList>
    </citation>
    <scope>NUCLEOTIDE SEQUENCE [LARGE SCALE GENOMIC DNA]</scope>
    <source>
        <strain evidence="2 3">CBS 109695</strain>
    </source>
</reference>
<keyword evidence="3" id="KW-1185">Reference proteome</keyword>
<sequence length="888" mass="96987">MASDPSQDLLYERAEIHKSCKSFETVINTLNDYCEAAGSMLALQKKLARALRETASLRVTGAIPANALSASANIFDIMSDIDGKFGKIADKECDSISSEVKKWFKKLAKEEKVHDERISNANARIKQAGQTYERKSKRNARDAGDDHSRYINLISTLGPEISQEKHNHALSVSKKHTLATHNVAACLSRIADAEWTRSCEHVRRFSPVVGHLNEWRMYCEGGWNGSVPRDLPNLGESGEANDDAEPSPSEAQQLQRTVTFTEEGRDRRESLENLALRMPAKPSSEPFLSRKPSASASSSAAGHSPNLASARPTLEPPKPAFSSNPSNENWADTVGSVTSLSSFPSPPSYVPSPPEQEQDSPRHPQARASPVPVQPSQQASASSSRLPPLSESPQPLQSDWPADEKSASRGAAWPVDAPPSSKPASTAVSQETAHATTGHGGSSGEHRSPSRVPVDYRDNSPGTTGHGDGLDRSNHSIVTGDVPSRQPQIDPRASPSRTRRPSLDAFRSSPGDPGQESPINRRRGDSLANELGGNRNAKPEQPANETQSPKRVERNASTMSTGSVVAAIRTKYTSAAGSSSPPPRDVPRLPLSVNNLASRYQPTDGPVSPRRRAVSPTEERSPRTLEVHSPRPSPYGQEKNPDGGFVRFPSPSTEANMEELTRLRRLREQAEQEQKLSEQALRTREIQLEIRTRELEQDRAQFLQSRNDGYSNSSGDDSFRPPENNNASNAQRRYSQLEPPYSPPVISRDRHSYSTTHLVPPSSSSSHLPSSRYQSQPSSPVEPTRTSSSGHADFCGCATCSAAKYRMRSTPSPHDLRPPEPPITLRPEKPKGWMRRLSMPVGNAFSLDSKKSNSSLRTPAAEDGRMKKSFEHGGISNRSVGNLNLGRR</sequence>
<evidence type="ECO:0000313" key="3">
    <source>
        <dbReference type="Proteomes" id="UP000076532"/>
    </source>
</evidence>
<feature type="compositionally biased region" description="Low complexity" evidence="1">
    <location>
        <begin position="367"/>
        <end position="398"/>
    </location>
</feature>
<feature type="compositionally biased region" description="Polar residues" evidence="1">
    <location>
        <begin position="723"/>
        <end position="734"/>
    </location>
</feature>
<feature type="compositionally biased region" description="Basic and acidic residues" evidence="1">
    <location>
        <begin position="617"/>
        <end position="629"/>
    </location>
</feature>
<feature type="compositionally biased region" description="Polar residues" evidence="1">
    <location>
        <begin position="321"/>
        <end position="338"/>
    </location>
</feature>
<feature type="region of interest" description="Disordered" evidence="1">
    <location>
        <begin position="120"/>
        <end position="145"/>
    </location>
</feature>
<feature type="compositionally biased region" description="Polar residues" evidence="1">
    <location>
        <begin position="422"/>
        <end position="435"/>
    </location>
</feature>
<dbReference type="Proteomes" id="UP000076532">
    <property type="component" value="Unassembled WGS sequence"/>
</dbReference>
<feature type="compositionally biased region" description="Basic and acidic residues" evidence="1">
    <location>
        <begin position="860"/>
        <end position="871"/>
    </location>
</feature>
<feature type="region of interest" description="Disordered" evidence="1">
    <location>
        <begin position="808"/>
        <end position="888"/>
    </location>
</feature>
<feature type="compositionally biased region" description="Basic and acidic residues" evidence="1">
    <location>
        <begin position="444"/>
        <end position="458"/>
    </location>
</feature>
<gene>
    <name evidence="2" type="ORF">FIBSPDRAFT_783504</name>
</gene>
<dbReference type="AlphaFoldDB" id="A0A166NK53"/>
<feature type="region of interest" description="Disordered" evidence="1">
    <location>
        <begin position="691"/>
        <end position="793"/>
    </location>
</feature>
<name>A0A166NK53_9AGAM</name>
<dbReference type="STRING" id="436010.A0A166NK53"/>
<evidence type="ECO:0000313" key="2">
    <source>
        <dbReference type="EMBL" id="KZP25095.1"/>
    </source>
</evidence>
<feature type="compositionally biased region" description="Polar residues" evidence="1">
    <location>
        <begin position="249"/>
        <end position="260"/>
    </location>
</feature>
<proteinExistence type="predicted"/>
<protein>
    <recommendedName>
        <fullName evidence="4">IMD domain-containing protein</fullName>
    </recommendedName>
</protein>
<feature type="compositionally biased region" description="Low complexity" evidence="1">
    <location>
        <begin position="705"/>
        <end position="716"/>
    </location>
</feature>
<organism evidence="2 3">
    <name type="scientific">Athelia psychrophila</name>
    <dbReference type="NCBI Taxonomy" id="1759441"/>
    <lineage>
        <taxon>Eukaryota</taxon>
        <taxon>Fungi</taxon>
        <taxon>Dikarya</taxon>
        <taxon>Basidiomycota</taxon>
        <taxon>Agaricomycotina</taxon>
        <taxon>Agaricomycetes</taxon>
        <taxon>Agaricomycetidae</taxon>
        <taxon>Atheliales</taxon>
        <taxon>Atheliaceae</taxon>
        <taxon>Athelia</taxon>
    </lineage>
</organism>
<dbReference type="OrthoDB" id="2450055at2759"/>
<accession>A0A166NK53</accession>
<evidence type="ECO:0008006" key="4">
    <source>
        <dbReference type="Google" id="ProtNLM"/>
    </source>
</evidence>
<feature type="compositionally biased region" description="Low complexity" evidence="1">
    <location>
        <begin position="754"/>
        <end position="779"/>
    </location>
</feature>
<evidence type="ECO:0000256" key="1">
    <source>
        <dbReference type="SAM" id="MobiDB-lite"/>
    </source>
</evidence>
<feature type="compositionally biased region" description="Pro residues" evidence="1">
    <location>
        <begin position="344"/>
        <end position="354"/>
    </location>
</feature>
<feature type="region of interest" description="Disordered" evidence="1">
    <location>
        <begin position="229"/>
        <end position="657"/>
    </location>
</feature>
<dbReference type="EMBL" id="KV417522">
    <property type="protein sequence ID" value="KZP25095.1"/>
    <property type="molecule type" value="Genomic_DNA"/>
</dbReference>
<feature type="compositionally biased region" description="Polar residues" evidence="1">
    <location>
        <begin position="592"/>
        <end position="601"/>
    </location>
</feature>
<feature type="compositionally biased region" description="Basic and acidic residues" evidence="1">
    <location>
        <begin position="262"/>
        <end position="271"/>
    </location>
</feature>